<dbReference type="AlphaFoldDB" id="A0A7Y0HQX0"/>
<proteinExistence type="predicted"/>
<sequence length="1088" mass="120819">MDFHTISNGTDINSRIPLNCEIDNFQITYLEEQRELKFLDKGTYAIELKLIISDTNQADSIGVKFGDELIKEFNIPIKKSAEVIFNFTVNVDVADKTLSVINTSDDNLNLVVGGVSMDISSVSITSLNDPISITSIDQINNKTITVILNKDFTGNEIFKVYRTGDIHQTVKIIAVQDSINPASNKRVIVAYDPQESNPYNTRFATGVKYTLTISNDTEEASEEFIVKEVTPPPMTTDIEVFGDRILNIKTDVPVQNLDHLNISPGIQELSNFYVLFYDKDTNVSQDPSPQWIGTLNATTDETDTFTKTVIARVAPDYRSMEIQFNHISLPVGTQQLIVNFSKVQDNTFDKLKDFSADQRIVPTMSKEFDVVKGAEVAVPISVTTSSRTEIIVKFDKPVINLFEEKDAVSVENVPTSVSKVVRLGNKFDTLKYILSNATPLPIGKVNITVGRITDANGYKTMQTVFKDVPVVDNPPRILKVEQIEIPADPNTTQLLVTFSKDMKDSDNDGGVRNVNYYAITKADTSPIVINPPITYDANKFAATITTEKLDPGLYNLFAQDIQDVLGLPMKAQNVPFTIVDNTEPKVEGITFRNNTLVIKFNEMMQTSGEHSITEVQNYLMEDKRVLPAKKEVLPPETVMFIMKNSKWIRITLPATSTILPLVVDPNYLIHLGYAKTKEIRYIEDAAGSIYPLCNLHQIDSNPEEFDISNGTVIVASDSRLQYKYLGQNELYSINISDFEVRIGNAPGTIITPLTAVLKDEKTIEFNFLPNTFDGGTDRVVVSTKNVDMQSRDIYGYAIAKAKATNGAVINGLRAELQAVSLVTDETVGAVVIRMTFNKSIDKFAVADFGCLLNNSESISMKYDNKNFNNKKVFEVTLQTTQPLSYTDKLKISLAVPEELIRTLDIDGNKIAIFSPIEVTRFIAQSIKWQRTSASTLSKNNATIQFNYLIDTKTVIPHSTFVAANNPWSGASPLNITPGNLEFTHSATVDTITVKNNPQFGKIEVTSKAGIGFVPADCTNNKNVILSLVDGNKLVLQFDQAEDAAVYPQEINFVTYVPNRDDDNNTIESVSNTLFLYSDYEATSSATDV</sequence>
<name>A0A7Y0HQX0_9CLOT</name>
<gene>
    <name evidence="2" type="ORF">HBE96_18455</name>
</gene>
<reference evidence="2 3" key="2">
    <citation type="submission" date="2020-06" db="EMBL/GenBank/DDBJ databases">
        <title>Complete Genome Sequence of Clostridium muelleri sp. nov. P21T, an Acid-Alcohol Producing Acetogen Isolated from Old Hay.</title>
        <authorList>
            <person name="Duncan K.E."/>
            <person name="Tanner R.S."/>
        </authorList>
    </citation>
    <scope>NUCLEOTIDE SEQUENCE [LARGE SCALE GENOMIC DNA]</scope>
    <source>
        <strain evidence="2 3">P21</strain>
    </source>
</reference>
<comment type="caution">
    <text evidence="2">The sequence shown here is derived from an EMBL/GenBank/DDBJ whole genome shotgun (WGS) entry which is preliminary data.</text>
</comment>
<dbReference type="InterPro" id="IPR014755">
    <property type="entry name" value="Cu-Rt/internalin_Ig-like"/>
</dbReference>
<keyword evidence="1" id="KW-0732">Signal</keyword>
<dbReference type="RefSeq" id="WP_169299183.1">
    <property type="nucleotide sequence ID" value="NZ_JABBNI010000047.1"/>
</dbReference>
<evidence type="ECO:0000256" key="1">
    <source>
        <dbReference type="ARBA" id="ARBA00022729"/>
    </source>
</evidence>
<accession>A0A7Y0HQX0</accession>
<protein>
    <submittedName>
        <fullName evidence="2">Uncharacterized protein</fullName>
    </submittedName>
</protein>
<evidence type="ECO:0000313" key="2">
    <source>
        <dbReference type="EMBL" id="NMM64591.1"/>
    </source>
</evidence>
<dbReference type="Gene3D" id="2.60.40.1220">
    <property type="match status" value="1"/>
</dbReference>
<reference evidence="2 3" key="1">
    <citation type="submission" date="2020-04" db="EMBL/GenBank/DDBJ databases">
        <authorList>
            <person name="Doyle D.A."/>
        </authorList>
    </citation>
    <scope>NUCLEOTIDE SEQUENCE [LARGE SCALE GENOMIC DNA]</scope>
    <source>
        <strain evidence="2 3">P21</strain>
    </source>
</reference>
<keyword evidence="3" id="KW-1185">Reference proteome</keyword>
<evidence type="ECO:0000313" key="3">
    <source>
        <dbReference type="Proteomes" id="UP000537131"/>
    </source>
</evidence>
<organism evidence="2 3">
    <name type="scientific">Clostridium muellerianum</name>
    <dbReference type="NCBI Taxonomy" id="2716538"/>
    <lineage>
        <taxon>Bacteria</taxon>
        <taxon>Bacillati</taxon>
        <taxon>Bacillota</taxon>
        <taxon>Clostridia</taxon>
        <taxon>Eubacteriales</taxon>
        <taxon>Clostridiaceae</taxon>
        <taxon>Clostridium</taxon>
    </lineage>
</organism>
<dbReference type="EMBL" id="JABBNI010000047">
    <property type="protein sequence ID" value="NMM64591.1"/>
    <property type="molecule type" value="Genomic_DNA"/>
</dbReference>
<dbReference type="Proteomes" id="UP000537131">
    <property type="component" value="Unassembled WGS sequence"/>
</dbReference>